<dbReference type="CDD" id="cd24122">
    <property type="entry name" value="ASKHA_NBD_PanK-II_Pank1-like"/>
    <property type="match status" value="1"/>
</dbReference>
<feature type="region of interest" description="Disordered" evidence="12">
    <location>
        <begin position="1"/>
        <end position="41"/>
    </location>
</feature>
<sequence length="425" mass="46388">MANSASPCVGRSNLGPPRPSPPVGLNHDDASATTTVSTKSTKTIAQHRMAKRNEADAANPVAVPPMPWFGMDIGGTLTKLVYFEPTDVSSQDDTKTYEEASLLANIKHYLIKNKAYGQSGHRDSHLEMRDVLIDGRTGVLHFIRFPTAQMDSFVELAKGKGMANLASTVCATGGGAYKFEDLVEKEVGMKLHKFDELDSLMRGVEYMEHFNASELFYYENPQEEENYQKAVYQAGAIYPFILVNIGSGVSILSVKSPDEYRRVCGTSLGGGTFLGLCSLLTNCKDFEEALALAAKGDNKNVDRLVRDIYGGDYAKFGLQGDLVASSFGHMNDSVRRANARPEDLAKATLTTITNNIGSLVKLCAQAESLERVIFVGNFLRINSISMKMLASAMDFWSQGSTKALFCEHEGYYGAVGCLLELMKTP</sequence>
<protein>
    <recommendedName>
        <fullName evidence="4">pantothenate kinase</fullName>
        <ecNumber evidence="4">2.7.1.33</ecNumber>
    </recommendedName>
</protein>
<dbReference type="GO" id="GO:0005524">
    <property type="term" value="F:ATP binding"/>
    <property type="evidence" value="ECO:0007669"/>
    <property type="project" value="UniProtKB-KW"/>
</dbReference>
<comment type="catalytic activity">
    <reaction evidence="1">
        <text>(R)-pantothenate + ATP = (R)-4'-phosphopantothenate + ADP + H(+)</text>
        <dbReference type="Rhea" id="RHEA:16373"/>
        <dbReference type="ChEBI" id="CHEBI:10986"/>
        <dbReference type="ChEBI" id="CHEBI:15378"/>
        <dbReference type="ChEBI" id="CHEBI:29032"/>
        <dbReference type="ChEBI" id="CHEBI:30616"/>
        <dbReference type="ChEBI" id="CHEBI:456216"/>
        <dbReference type="EC" id="2.7.1.33"/>
    </reaction>
</comment>
<evidence type="ECO:0000256" key="1">
    <source>
        <dbReference type="ARBA" id="ARBA00001206"/>
    </source>
</evidence>
<evidence type="ECO:0000256" key="11">
    <source>
        <dbReference type="ARBA" id="ARBA00060870"/>
    </source>
</evidence>
<dbReference type="InterPro" id="IPR043129">
    <property type="entry name" value="ATPase_NBD"/>
</dbReference>
<keyword evidence="7" id="KW-0547">Nucleotide-binding</keyword>
<evidence type="ECO:0000256" key="2">
    <source>
        <dbReference type="ARBA" id="ARBA00004496"/>
    </source>
</evidence>
<dbReference type="PANTHER" id="PTHR12280:SF30">
    <property type="entry name" value="FUMBLE"/>
    <property type="match status" value="1"/>
</dbReference>
<comment type="similarity">
    <text evidence="11">Belongs to the type II pantothenate kinase family.</text>
</comment>
<comment type="subcellular location">
    <subcellularLocation>
        <location evidence="2">Cytoplasm</location>
    </subcellularLocation>
</comment>
<organism evidence="13 14">
    <name type="scientific">Tigriopus californicus</name>
    <name type="common">Marine copepod</name>
    <dbReference type="NCBI Taxonomy" id="6832"/>
    <lineage>
        <taxon>Eukaryota</taxon>
        <taxon>Metazoa</taxon>
        <taxon>Ecdysozoa</taxon>
        <taxon>Arthropoda</taxon>
        <taxon>Crustacea</taxon>
        <taxon>Multicrustacea</taxon>
        <taxon>Hexanauplia</taxon>
        <taxon>Copepoda</taxon>
        <taxon>Harpacticoida</taxon>
        <taxon>Harpacticidae</taxon>
        <taxon>Tigriopus</taxon>
    </lineage>
</organism>
<dbReference type="FunFam" id="3.30.420.40:FF:000025">
    <property type="entry name" value="pantothenate kinase 2, mitochondrial"/>
    <property type="match status" value="1"/>
</dbReference>
<dbReference type="Gene3D" id="3.30.420.510">
    <property type="match status" value="1"/>
</dbReference>
<dbReference type="EMBL" id="VCGU01000008">
    <property type="protein sequence ID" value="TRY72492.1"/>
    <property type="molecule type" value="Genomic_DNA"/>
</dbReference>
<dbReference type="PANTHER" id="PTHR12280">
    <property type="entry name" value="PANTOTHENATE KINASE"/>
    <property type="match status" value="1"/>
</dbReference>
<evidence type="ECO:0000256" key="3">
    <source>
        <dbReference type="ARBA" id="ARBA00005225"/>
    </source>
</evidence>
<name>A0A553P4B4_TIGCA</name>
<dbReference type="SUPFAM" id="SSF53067">
    <property type="entry name" value="Actin-like ATPase domain"/>
    <property type="match status" value="2"/>
</dbReference>
<dbReference type="Pfam" id="PF03630">
    <property type="entry name" value="Fumble"/>
    <property type="match status" value="1"/>
</dbReference>
<gene>
    <name evidence="13" type="ORF">TCAL_10387</name>
</gene>
<dbReference type="Proteomes" id="UP000318571">
    <property type="component" value="Chromosome 7"/>
</dbReference>
<evidence type="ECO:0000256" key="12">
    <source>
        <dbReference type="SAM" id="MobiDB-lite"/>
    </source>
</evidence>
<evidence type="ECO:0000313" key="14">
    <source>
        <dbReference type="Proteomes" id="UP000318571"/>
    </source>
</evidence>
<evidence type="ECO:0000256" key="4">
    <source>
        <dbReference type="ARBA" id="ARBA00012102"/>
    </source>
</evidence>
<comment type="caution">
    <text evidence="13">The sequence shown here is derived from an EMBL/GenBank/DDBJ whole genome shotgun (WGS) entry which is preliminary data.</text>
</comment>
<keyword evidence="9" id="KW-0067">ATP-binding</keyword>
<evidence type="ECO:0000313" key="13">
    <source>
        <dbReference type="EMBL" id="TRY72492.1"/>
    </source>
</evidence>
<keyword evidence="14" id="KW-1185">Reference proteome</keyword>
<keyword evidence="6" id="KW-0808">Transferase</keyword>
<evidence type="ECO:0000256" key="6">
    <source>
        <dbReference type="ARBA" id="ARBA00022679"/>
    </source>
</evidence>
<dbReference type="STRING" id="6832.A0A553P4B4"/>
<dbReference type="GO" id="GO:0005634">
    <property type="term" value="C:nucleus"/>
    <property type="evidence" value="ECO:0007669"/>
    <property type="project" value="TreeGrafter"/>
</dbReference>
<evidence type="ECO:0000256" key="9">
    <source>
        <dbReference type="ARBA" id="ARBA00022840"/>
    </source>
</evidence>
<reference evidence="13 14" key="1">
    <citation type="journal article" date="2018" name="Nat. Ecol. Evol.">
        <title>Genomic signatures of mitonuclear coevolution across populations of Tigriopus californicus.</title>
        <authorList>
            <person name="Barreto F.S."/>
            <person name="Watson E.T."/>
            <person name="Lima T.G."/>
            <person name="Willett C.S."/>
            <person name="Edmands S."/>
            <person name="Li W."/>
            <person name="Burton R.S."/>
        </authorList>
    </citation>
    <scope>NUCLEOTIDE SEQUENCE [LARGE SCALE GENOMIC DNA]</scope>
    <source>
        <strain evidence="13 14">San Diego</strain>
    </source>
</reference>
<keyword evidence="8" id="KW-0418">Kinase</keyword>
<evidence type="ECO:0000256" key="10">
    <source>
        <dbReference type="ARBA" id="ARBA00022993"/>
    </source>
</evidence>
<keyword evidence="5" id="KW-0963">Cytoplasm</keyword>
<evidence type="ECO:0000256" key="7">
    <source>
        <dbReference type="ARBA" id="ARBA00022741"/>
    </source>
</evidence>
<feature type="compositionally biased region" description="Low complexity" evidence="12">
    <location>
        <begin position="31"/>
        <end position="41"/>
    </location>
</feature>
<dbReference type="GO" id="GO:0004594">
    <property type="term" value="F:pantothenate kinase activity"/>
    <property type="evidence" value="ECO:0007669"/>
    <property type="project" value="UniProtKB-EC"/>
</dbReference>
<evidence type="ECO:0000256" key="5">
    <source>
        <dbReference type="ARBA" id="ARBA00022490"/>
    </source>
</evidence>
<dbReference type="EC" id="2.7.1.33" evidence="4"/>
<dbReference type="Gene3D" id="3.30.420.40">
    <property type="match status" value="1"/>
</dbReference>
<dbReference type="OMA" id="WSKGAKQ"/>
<dbReference type="NCBIfam" id="TIGR00555">
    <property type="entry name" value="panK_eukar"/>
    <property type="match status" value="1"/>
</dbReference>
<proteinExistence type="inferred from homology"/>
<dbReference type="GO" id="GO:0015937">
    <property type="term" value="P:coenzyme A biosynthetic process"/>
    <property type="evidence" value="ECO:0007669"/>
    <property type="project" value="UniProtKB-KW"/>
</dbReference>
<accession>A0A553P4B4</accession>
<dbReference type="GO" id="GO:0005829">
    <property type="term" value="C:cytosol"/>
    <property type="evidence" value="ECO:0007669"/>
    <property type="project" value="TreeGrafter"/>
</dbReference>
<comment type="pathway">
    <text evidence="3">Cofactor biosynthesis; coenzyme A biosynthesis; CoA from (R)-pantothenate: step 1/5.</text>
</comment>
<dbReference type="AlphaFoldDB" id="A0A553P4B4"/>
<keyword evidence="10" id="KW-0173">Coenzyme A biosynthesis</keyword>
<dbReference type="InterPro" id="IPR004567">
    <property type="entry name" value="Type_II_PanK"/>
</dbReference>
<evidence type="ECO:0000256" key="8">
    <source>
        <dbReference type="ARBA" id="ARBA00022777"/>
    </source>
</evidence>